<evidence type="ECO:0000313" key="3">
    <source>
        <dbReference type="Proteomes" id="UP000625283"/>
    </source>
</evidence>
<comment type="caution">
    <text evidence="2">The sequence shown here is derived from an EMBL/GenBank/DDBJ whole genome shotgun (WGS) entry which is preliminary data.</text>
</comment>
<dbReference type="EMBL" id="JAERTY010000003">
    <property type="protein sequence ID" value="MBL1408685.1"/>
    <property type="molecule type" value="Genomic_DNA"/>
</dbReference>
<keyword evidence="1" id="KW-1133">Transmembrane helix</keyword>
<accession>A0ABS1R331</accession>
<keyword evidence="1" id="KW-0472">Membrane</keyword>
<proteinExistence type="predicted"/>
<evidence type="ECO:0000313" key="2">
    <source>
        <dbReference type="EMBL" id="MBL1408685.1"/>
    </source>
</evidence>
<keyword evidence="3" id="KW-1185">Reference proteome</keyword>
<gene>
    <name evidence="2" type="ORF">JKG61_07990</name>
</gene>
<organism evidence="2 3">
    <name type="scientific">Sphingobacterium faecale</name>
    <dbReference type="NCBI Taxonomy" id="2803775"/>
    <lineage>
        <taxon>Bacteria</taxon>
        <taxon>Pseudomonadati</taxon>
        <taxon>Bacteroidota</taxon>
        <taxon>Sphingobacteriia</taxon>
        <taxon>Sphingobacteriales</taxon>
        <taxon>Sphingobacteriaceae</taxon>
        <taxon>Sphingobacterium</taxon>
    </lineage>
</organism>
<keyword evidence="1" id="KW-0812">Transmembrane</keyword>
<evidence type="ECO:0000256" key="1">
    <source>
        <dbReference type="SAM" id="Phobius"/>
    </source>
</evidence>
<protein>
    <submittedName>
        <fullName evidence="2">Uncharacterized protein</fullName>
    </submittedName>
</protein>
<dbReference type="Proteomes" id="UP000625283">
    <property type="component" value="Unassembled WGS sequence"/>
</dbReference>
<sequence length="155" mass="16749">MKKKDQNMGQVEARSTDKLGGLGTALGVLALALLLSSYTLYHKAEVSLTQTCYEYTGNDKPTSNAAEATNPGSYAAPTNSITCELNPETLCGFCFEGGDFELDEEGQPLFKYPETGLPTPLGEVVLANWNQPGMHNQPITASNNNVVTLQFRNLK</sequence>
<name>A0ABS1R331_9SPHI</name>
<feature type="transmembrane region" description="Helical" evidence="1">
    <location>
        <begin position="21"/>
        <end position="41"/>
    </location>
</feature>
<reference evidence="2 3" key="1">
    <citation type="submission" date="2021-01" db="EMBL/GenBank/DDBJ databases">
        <title>C459-1 draft genome sequence.</title>
        <authorList>
            <person name="Zhang X.-F."/>
        </authorList>
    </citation>
    <scope>NUCLEOTIDE SEQUENCE [LARGE SCALE GENOMIC DNA]</scope>
    <source>
        <strain evidence="3">C459-1</strain>
    </source>
</reference>
<dbReference type="RefSeq" id="WP_202102435.1">
    <property type="nucleotide sequence ID" value="NZ_JAERTY010000003.1"/>
</dbReference>